<dbReference type="AlphaFoldDB" id="A0A401NKT5"/>
<dbReference type="InterPro" id="IPR003593">
    <property type="entry name" value="AAA+_ATPase"/>
</dbReference>
<dbReference type="SMART" id="SM00382">
    <property type="entry name" value="AAA"/>
    <property type="match status" value="2"/>
</dbReference>
<dbReference type="Pfam" id="PF17865">
    <property type="entry name" value="AAA_lid_5"/>
    <property type="match status" value="1"/>
</dbReference>
<keyword evidence="1" id="KW-0547">Nucleotide-binding</keyword>
<dbReference type="InterPro" id="IPR011704">
    <property type="entry name" value="ATPase_dyneun-rel_AAA"/>
</dbReference>
<dbReference type="GO" id="GO:0030687">
    <property type="term" value="C:preribosome, large subunit precursor"/>
    <property type="evidence" value="ECO:0007669"/>
    <property type="project" value="TreeGrafter"/>
</dbReference>
<dbReference type="OMA" id="HITEGHH"/>
<dbReference type="GO" id="GO:0000055">
    <property type="term" value="P:ribosomal large subunit export from nucleus"/>
    <property type="evidence" value="ECO:0007669"/>
    <property type="project" value="TreeGrafter"/>
</dbReference>
<dbReference type="FunFam" id="3.40.50.300:FF:000582">
    <property type="entry name" value="Midasin"/>
    <property type="match status" value="1"/>
</dbReference>
<dbReference type="Pfam" id="PF07728">
    <property type="entry name" value="AAA_5"/>
    <property type="match status" value="3"/>
</dbReference>
<dbReference type="STRING" id="75743.A0A401NKT5"/>
<dbReference type="GO" id="GO:0005524">
    <property type="term" value="F:ATP binding"/>
    <property type="evidence" value="ECO:0007669"/>
    <property type="project" value="UniProtKB-KW"/>
</dbReference>
<dbReference type="GO" id="GO:0016887">
    <property type="term" value="F:ATP hydrolysis activity"/>
    <property type="evidence" value="ECO:0007669"/>
    <property type="project" value="InterPro"/>
</dbReference>
<dbReference type="InterPro" id="IPR027417">
    <property type="entry name" value="P-loop_NTPase"/>
</dbReference>
<evidence type="ECO:0000313" key="5">
    <source>
        <dbReference type="Proteomes" id="UP000288216"/>
    </source>
</evidence>
<evidence type="ECO:0000259" key="3">
    <source>
        <dbReference type="SMART" id="SM00382"/>
    </source>
</evidence>
<dbReference type="CDD" id="cd00009">
    <property type="entry name" value="AAA"/>
    <property type="match status" value="1"/>
</dbReference>
<dbReference type="GO" id="GO:0000027">
    <property type="term" value="P:ribosomal large subunit assembly"/>
    <property type="evidence" value="ECO:0007669"/>
    <property type="project" value="TreeGrafter"/>
</dbReference>
<dbReference type="PANTHER" id="PTHR48103">
    <property type="entry name" value="MIDASIN-RELATED"/>
    <property type="match status" value="1"/>
</dbReference>
<organism evidence="4 5">
    <name type="scientific">Scyliorhinus torazame</name>
    <name type="common">Cloudy catshark</name>
    <name type="synonym">Catulus torazame</name>
    <dbReference type="NCBI Taxonomy" id="75743"/>
    <lineage>
        <taxon>Eukaryota</taxon>
        <taxon>Metazoa</taxon>
        <taxon>Chordata</taxon>
        <taxon>Craniata</taxon>
        <taxon>Vertebrata</taxon>
        <taxon>Chondrichthyes</taxon>
        <taxon>Elasmobranchii</taxon>
        <taxon>Galeomorphii</taxon>
        <taxon>Galeoidea</taxon>
        <taxon>Carcharhiniformes</taxon>
        <taxon>Scyliorhinidae</taxon>
        <taxon>Scyliorhinus</taxon>
    </lineage>
</organism>
<dbReference type="EMBL" id="BFAA01005096">
    <property type="protein sequence ID" value="GCB61475.1"/>
    <property type="molecule type" value="Genomic_DNA"/>
</dbReference>
<evidence type="ECO:0000313" key="4">
    <source>
        <dbReference type="EMBL" id="GCB61475.1"/>
    </source>
</evidence>
<keyword evidence="2" id="KW-0067">ATP-binding</keyword>
<accession>A0A401NKT5</accession>
<keyword evidence="5" id="KW-1185">Reference proteome</keyword>
<gene>
    <name evidence="4" type="ORF">scyTo_0011316</name>
</gene>
<evidence type="ECO:0000256" key="1">
    <source>
        <dbReference type="ARBA" id="ARBA00022741"/>
    </source>
</evidence>
<comment type="caution">
    <text evidence="4">The sequence shown here is derived from an EMBL/GenBank/DDBJ whole genome shotgun (WGS) entry which is preliminary data.</text>
</comment>
<protein>
    <recommendedName>
        <fullName evidence="3">AAA+ ATPase domain-containing protein</fullName>
    </recommendedName>
</protein>
<proteinExistence type="predicted"/>
<sequence length="1064" mass="120730">MESSQLHLSSLALMARLNDRSRSELSKFLSRQIWSEQDRQCILNTLAQLLLDKECTLLIGRQLRPLLLDLLERNVQTIKGAVFNHDLHERLCVAMSKLIDISPDVILFALRYFKDSPPVFQRLFLESSDSSTVRYGRKRMKLRDLMSATCRLLKENWTTFSELWDWSVCIPLLRSHDTLVRWYTARCLAVVTNMNDEQKNHFFKKILTTEELTNFRLQLLEEDLSLNVEKALVLANPKTTMWQKARQLTHTQGHIMSGDLSANVVAVCGVVLPRKQLVHQDQCVSQSLVLVASTYGYLQNLAIAVVSQNAVLLEGPIGCGKTTLVEYLAALTGRQKPPEFLKVQLGDQTDSKMLMGMYRCADVPGEFVWQPGSLTQAVTNGYWLLLEDIDYAPLDVISLLIPLLETGELLIPGHGECIKAAPGFQFFATRRLFSSSTGWYRQQNSHATLLDKLWTKIQLDNMNRAELKEVLVNQYPSLEIVIDRLLDIYCQLTGKKHQGTQINLAGNHGNKKVPDECETKAEDKDLCLEGRGLSLRDLLKWCERIIHDFDGTSSSTALHIFQEALDCFTAMSSKRGSRQKMAEIIGSKLNISKEKAEYFCQLYKPAIEFSEEKVMVGRAVLPRKRSEVVLLQLETQPFSATRPSSLLLEQLAVCLRQREPVLLVGETGTGKTSTVQYLARITGHKLKVVNMNQQSDTADLLGGYKPMDRKLIMLPLRETFEELFIQTYSRKQNITFLGHVQTCCRQKRWQDLLRLMLHVYKTAINKELKAKEDKGWLRDKWELLGLRLTQAQQQMKLTESALVFAFVEGTLAQSVKKGEWILLDEINLASAETLECLSGLLEGKSSSLVLLDRGDTEPIHRDPEFRLFACMNPATDVGKKNLPPGIRNRFTELYVEELEDEGDLRILISDYLKGLNISKKTIQGIIEFYLSVRKETSVQLMDGTGHRPHYSLRTLCRALKFAAMCSCNCIQRSLYEGFCMSFLTQLDRVSHPIVEKLICHHIIGISAKTLLQQPIPEPKGGKSLQIEGYWITTGDEEPSVDKLYILTPSVKLNLRDLARVVAAG</sequence>
<evidence type="ECO:0000256" key="2">
    <source>
        <dbReference type="ARBA" id="ARBA00022840"/>
    </source>
</evidence>
<feature type="domain" description="AAA+ ATPase" evidence="3">
    <location>
        <begin position="307"/>
        <end position="486"/>
    </location>
</feature>
<dbReference type="InterPro" id="IPR040848">
    <property type="entry name" value="AAA_lid_7"/>
</dbReference>
<reference evidence="4 5" key="1">
    <citation type="journal article" date="2018" name="Nat. Ecol. Evol.">
        <title>Shark genomes provide insights into elasmobranch evolution and the origin of vertebrates.</title>
        <authorList>
            <person name="Hara Y"/>
            <person name="Yamaguchi K"/>
            <person name="Onimaru K"/>
            <person name="Kadota M"/>
            <person name="Koyanagi M"/>
            <person name="Keeley SD"/>
            <person name="Tatsumi K"/>
            <person name="Tanaka K"/>
            <person name="Motone F"/>
            <person name="Kageyama Y"/>
            <person name="Nozu R"/>
            <person name="Adachi N"/>
            <person name="Nishimura O"/>
            <person name="Nakagawa R"/>
            <person name="Tanegashima C"/>
            <person name="Kiyatake I"/>
            <person name="Matsumoto R"/>
            <person name="Murakumo K"/>
            <person name="Nishida K"/>
            <person name="Terakita A"/>
            <person name="Kuratani S"/>
            <person name="Sato K"/>
            <person name="Hyodo S Kuraku.S."/>
        </authorList>
    </citation>
    <scope>NUCLEOTIDE SEQUENCE [LARGE SCALE GENOMIC DNA]</scope>
</reference>
<dbReference type="Proteomes" id="UP000288216">
    <property type="component" value="Unassembled WGS sequence"/>
</dbReference>
<feature type="domain" description="AAA+ ATPase" evidence="3">
    <location>
        <begin position="657"/>
        <end position="900"/>
    </location>
</feature>
<dbReference type="GO" id="GO:0005634">
    <property type="term" value="C:nucleus"/>
    <property type="evidence" value="ECO:0007669"/>
    <property type="project" value="TreeGrafter"/>
</dbReference>
<dbReference type="PANTHER" id="PTHR48103:SF2">
    <property type="entry name" value="MIDASIN"/>
    <property type="match status" value="1"/>
</dbReference>
<dbReference type="SUPFAM" id="SSF52540">
    <property type="entry name" value="P-loop containing nucleoside triphosphate hydrolases"/>
    <property type="match status" value="2"/>
</dbReference>
<dbReference type="OrthoDB" id="422220at2759"/>
<dbReference type="Pfam" id="PF17867">
    <property type="entry name" value="AAA_lid_7"/>
    <property type="match status" value="1"/>
</dbReference>
<name>A0A401NKT5_SCYTO</name>
<dbReference type="Gene3D" id="3.40.50.300">
    <property type="entry name" value="P-loop containing nucleotide triphosphate hydrolases"/>
    <property type="match status" value="2"/>
</dbReference>
<dbReference type="InterPro" id="IPR041190">
    <property type="entry name" value="Midasin_AAA_lid_5"/>
</dbReference>